<dbReference type="OrthoDB" id="1443697at2"/>
<evidence type="ECO:0000313" key="2">
    <source>
        <dbReference type="Proteomes" id="UP000002774"/>
    </source>
</evidence>
<dbReference type="RefSeq" id="WP_008507336.1">
    <property type="nucleotide sequence ID" value="NZ_CM001403.1"/>
</dbReference>
<dbReference type="STRING" id="714943.Mucpa_2946"/>
<dbReference type="AlphaFoldDB" id="H1YBX6"/>
<dbReference type="HOGENOM" id="CLU_179262_0_0_10"/>
<proteinExistence type="predicted"/>
<keyword evidence="2" id="KW-1185">Reference proteome</keyword>
<reference evidence="1" key="1">
    <citation type="submission" date="2011-09" db="EMBL/GenBank/DDBJ databases">
        <title>The permanent draft genome of Mucilaginibacter paludis DSM 18603.</title>
        <authorList>
            <consortium name="US DOE Joint Genome Institute (JGI-PGF)"/>
            <person name="Lucas S."/>
            <person name="Han J."/>
            <person name="Lapidus A."/>
            <person name="Bruce D."/>
            <person name="Goodwin L."/>
            <person name="Pitluck S."/>
            <person name="Peters L."/>
            <person name="Kyrpides N."/>
            <person name="Mavromatis K."/>
            <person name="Ivanova N."/>
            <person name="Mikhailova N."/>
            <person name="Held B."/>
            <person name="Detter J.C."/>
            <person name="Tapia R."/>
            <person name="Han C."/>
            <person name="Land M."/>
            <person name="Hauser L."/>
            <person name="Markowitz V."/>
            <person name="Cheng J.-F."/>
            <person name="Hugenholtz P."/>
            <person name="Woyke T."/>
            <person name="Wu D."/>
            <person name="Tindall B."/>
            <person name="Brambilla E."/>
            <person name="Klenk H.-P."/>
            <person name="Eisen J.A."/>
        </authorList>
    </citation>
    <scope>NUCLEOTIDE SEQUENCE [LARGE SCALE GENOMIC DNA]</scope>
    <source>
        <strain evidence="1">DSM 18603</strain>
    </source>
</reference>
<gene>
    <name evidence="1" type="ORF">Mucpa_2946</name>
</gene>
<sequence length="101" mass="11300">MPEKKIGTQFTAELFLIPPTSVSSNSVKSDSQSAIYLDVDKTKIGFKYKIEDPDSATYRAWFVAEITVPDSQAAEKVELEQGYGIFRDEKYLGEIVVMGKL</sequence>
<evidence type="ECO:0000313" key="1">
    <source>
        <dbReference type="EMBL" id="EHQ27054.1"/>
    </source>
</evidence>
<name>H1YBX6_9SPHI</name>
<organism evidence="1 2">
    <name type="scientific">Mucilaginibacter paludis DSM 18603</name>
    <dbReference type="NCBI Taxonomy" id="714943"/>
    <lineage>
        <taxon>Bacteria</taxon>
        <taxon>Pseudomonadati</taxon>
        <taxon>Bacteroidota</taxon>
        <taxon>Sphingobacteriia</taxon>
        <taxon>Sphingobacteriales</taxon>
        <taxon>Sphingobacteriaceae</taxon>
        <taxon>Mucilaginibacter</taxon>
    </lineage>
</organism>
<dbReference type="Proteomes" id="UP000002774">
    <property type="component" value="Chromosome"/>
</dbReference>
<protein>
    <submittedName>
        <fullName evidence="1">Uncharacterized protein</fullName>
    </submittedName>
</protein>
<dbReference type="EMBL" id="CM001403">
    <property type="protein sequence ID" value="EHQ27054.1"/>
    <property type="molecule type" value="Genomic_DNA"/>
</dbReference>
<accession>H1YBX6</accession>